<dbReference type="Proteomes" id="UP000176786">
    <property type="component" value="Unassembled WGS sequence"/>
</dbReference>
<feature type="region of interest" description="Disordered" evidence="1">
    <location>
        <begin position="256"/>
        <end position="277"/>
    </location>
</feature>
<proteinExistence type="predicted"/>
<dbReference type="PANTHER" id="PTHR34293">
    <property type="entry name" value="HTH-TYPE TRANSCRIPTIONAL REGULATOR TRMBL2"/>
    <property type="match status" value="1"/>
</dbReference>
<accession>A0A1F5P8T2</accession>
<evidence type="ECO:0000313" key="3">
    <source>
        <dbReference type="EMBL" id="OGE86112.1"/>
    </source>
</evidence>
<dbReference type="InterPro" id="IPR036390">
    <property type="entry name" value="WH_DNA-bd_sf"/>
</dbReference>
<dbReference type="InterPro" id="IPR051797">
    <property type="entry name" value="TrmB-like"/>
</dbReference>
<comment type="caution">
    <text evidence="3">The sequence shown here is derived from an EMBL/GenBank/DDBJ whole genome shotgun (WGS) entry which is preliminary data.</text>
</comment>
<name>A0A1F5P8T2_9BACT</name>
<dbReference type="AlphaFoldDB" id="A0A1F5P8T2"/>
<evidence type="ECO:0000313" key="4">
    <source>
        <dbReference type="Proteomes" id="UP000176786"/>
    </source>
</evidence>
<dbReference type="EMBL" id="MFES01000010">
    <property type="protein sequence ID" value="OGE86112.1"/>
    <property type="molecule type" value="Genomic_DNA"/>
</dbReference>
<organism evidence="3 4">
    <name type="scientific">Candidatus Doudnabacteria bacterium RIFCSPHIGHO2_02_FULL_46_11</name>
    <dbReference type="NCBI Taxonomy" id="1817832"/>
    <lineage>
        <taxon>Bacteria</taxon>
        <taxon>Candidatus Doudnaibacteriota</taxon>
    </lineage>
</organism>
<reference evidence="3 4" key="1">
    <citation type="journal article" date="2016" name="Nat. Commun.">
        <title>Thousands of microbial genomes shed light on interconnected biogeochemical processes in an aquifer system.</title>
        <authorList>
            <person name="Anantharaman K."/>
            <person name="Brown C.T."/>
            <person name="Hug L.A."/>
            <person name="Sharon I."/>
            <person name="Castelle C.J."/>
            <person name="Probst A.J."/>
            <person name="Thomas B.C."/>
            <person name="Singh A."/>
            <person name="Wilkins M.J."/>
            <person name="Karaoz U."/>
            <person name="Brodie E.L."/>
            <person name="Williams K.H."/>
            <person name="Hubbard S.S."/>
            <person name="Banfield J.F."/>
        </authorList>
    </citation>
    <scope>NUCLEOTIDE SEQUENCE [LARGE SCALE GENOMIC DNA]</scope>
</reference>
<dbReference type="Gene3D" id="1.10.10.10">
    <property type="entry name" value="Winged helix-like DNA-binding domain superfamily/Winged helix DNA-binding domain"/>
    <property type="match status" value="1"/>
</dbReference>
<feature type="domain" description="Transcription regulator TrmB N-terminal" evidence="2">
    <location>
        <begin position="6"/>
        <end position="74"/>
    </location>
</feature>
<dbReference type="SUPFAM" id="SSF46785">
    <property type="entry name" value="Winged helix' DNA-binding domain"/>
    <property type="match status" value="1"/>
</dbReference>
<sequence>MYENTLTQIGLDGQQALIYEVLLKNGPLPASKISQKSPFKRPLTYKILEELQDVGLVEKREDPGKVAVFHPLHPQKLGELLDEKIKKAEQAKYALGSVIGQLTSDFNLISGKPGVQFFEGPAGVEKVIFDNLTSKTEILSYLDMGALDKYIPEINQRYIAARKRLGIKKRNLVNDTPENRERLAGYHRDITEVRLMKFADSSIHFASMIQIYDDKISYFTLDPERMIGVIIQDKNIVDMHRQLYLYTWQFAKPLPGQDTPTTPPTAIAAGPRTESQA</sequence>
<evidence type="ECO:0000256" key="1">
    <source>
        <dbReference type="SAM" id="MobiDB-lite"/>
    </source>
</evidence>
<protein>
    <recommendedName>
        <fullName evidence="2">Transcription regulator TrmB N-terminal domain-containing protein</fullName>
    </recommendedName>
</protein>
<dbReference type="PANTHER" id="PTHR34293:SF1">
    <property type="entry name" value="HTH-TYPE TRANSCRIPTIONAL REGULATOR TRMBL2"/>
    <property type="match status" value="1"/>
</dbReference>
<dbReference type="Pfam" id="PF01978">
    <property type="entry name" value="TrmB"/>
    <property type="match status" value="1"/>
</dbReference>
<dbReference type="STRING" id="1817832.A3J48_02630"/>
<dbReference type="InterPro" id="IPR002831">
    <property type="entry name" value="Tscrpt_reg_TrmB_N"/>
</dbReference>
<gene>
    <name evidence="3" type="ORF">A3J48_02630</name>
</gene>
<evidence type="ECO:0000259" key="2">
    <source>
        <dbReference type="Pfam" id="PF01978"/>
    </source>
</evidence>
<dbReference type="InterPro" id="IPR036388">
    <property type="entry name" value="WH-like_DNA-bd_sf"/>
</dbReference>